<feature type="compositionally biased region" description="Basic residues" evidence="1">
    <location>
        <begin position="249"/>
        <end position="261"/>
    </location>
</feature>
<dbReference type="Gene3D" id="6.20.250.70">
    <property type="match status" value="1"/>
</dbReference>
<dbReference type="Proteomes" id="UP000694620">
    <property type="component" value="Chromosome 18"/>
</dbReference>
<dbReference type="OrthoDB" id="10071093at2759"/>
<organism evidence="2 3">
    <name type="scientific">Erpetoichthys calabaricus</name>
    <name type="common">Rope fish</name>
    <name type="synonym">Calamoichthys calabaricus</name>
    <dbReference type="NCBI Taxonomy" id="27687"/>
    <lineage>
        <taxon>Eukaryota</taxon>
        <taxon>Metazoa</taxon>
        <taxon>Chordata</taxon>
        <taxon>Craniata</taxon>
        <taxon>Vertebrata</taxon>
        <taxon>Euteleostomi</taxon>
        <taxon>Actinopterygii</taxon>
        <taxon>Polypteriformes</taxon>
        <taxon>Polypteridae</taxon>
        <taxon>Erpetoichthys</taxon>
    </lineage>
</organism>
<feature type="region of interest" description="Disordered" evidence="1">
    <location>
        <begin position="1"/>
        <end position="46"/>
    </location>
</feature>
<dbReference type="InterPro" id="IPR013240">
    <property type="entry name" value="DNA-dir_RNA_pol1_su_RPA34"/>
</dbReference>
<protein>
    <recommendedName>
        <fullName evidence="4">DNA-directed RNA polymerase I subunit RPA34</fullName>
    </recommendedName>
</protein>
<evidence type="ECO:0000256" key="1">
    <source>
        <dbReference type="SAM" id="MobiDB-lite"/>
    </source>
</evidence>
<dbReference type="GeneID" id="114668918"/>
<dbReference type="GeneTree" id="ENSGT00450000040362"/>
<sequence>MLRRFKDISSSSSSSEEDDTPKPVKSHPKGRTPVTADKTATERRPALECPQDFTPCSDDSLSRLTLEKLTAPNTELWLIKAPVGFSPTSFSDKKVPLIGFNTVKTRVDGEKKIYNVLSSQKELPNTCVLALGQQCDLKLGSPFCGILNISEKCDTSDASFVSNALPAIPAPQIPPCLKQRFIPFGSIASSKSPSLLQSNLDTNTHHVKKKRKKEKHYKQVKEEPDMVELVVKNIKVEENENMDLPELCRKKKKKDKKKYVE</sequence>
<dbReference type="AlphaFoldDB" id="A0A8C4TLF8"/>
<dbReference type="GO" id="GO:0005736">
    <property type="term" value="C:RNA polymerase I complex"/>
    <property type="evidence" value="ECO:0007669"/>
    <property type="project" value="TreeGrafter"/>
</dbReference>
<dbReference type="PANTHER" id="PTHR15484">
    <property type="entry name" value="DNA-DIRECTED RNA POLYMERASE I SUBUNIT RPA34"/>
    <property type="match status" value="1"/>
</dbReference>
<dbReference type="GO" id="GO:0003723">
    <property type="term" value="F:RNA binding"/>
    <property type="evidence" value="ECO:0007669"/>
    <property type="project" value="TreeGrafter"/>
</dbReference>
<feature type="compositionally biased region" description="Basic residues" evidence="1">
    <location>
        <begin position="205"/>
        <end position="216"/>
    </location>
</feature>
<gene>
    <name evidence="2" type="primary">polr1g</name>
</gene>
<proteinExistence type="predicted"/>
<reference evidence="2" key="3">
    <citation type="submission" date="2025-09" db="UniProtKB">
        <authorList>
            <consortium name="Ensembl"/>
        </authorList>
    </citation>
    <scope>IDENTIFICATION</scope>
</reference>
<accession>A0A8C4TLF8</accession>
<dbReference type="RefSeq" id="XP_028680777.1">
    <property type="nucleotide sequence ID" value="XM_028824944.2"/>
</dbReference>
<reference evidence="2" key="1">
    <citation type="submission" date="2021-06" db="EMBL/GenBank/DDBJ databases">
        <authorList>
            <consortium name="Wellcome Sanger Institute Data Sharing"/>
        </authorList>
    </citation>
    <scope>NUCLEOTIDE SEQUENCE [LARGE SCALE GENOMIC DNA]</scope>
</reference>
<feature type="region of interest" description="Disordered" evidence="1">
    <location>
        <begin position="195"/>
        <end position="219"/>
    </location>
</feature>
<feature type="region of interest" description="Disordered" evidence="1">
    <location>
        <begin position="242"/>
        <end position="261"/>
    </location>
</feature>
<dbReference type="Pfam" id="PF08208">
    <property type="entry name" value="RNA_polI_A34"/>
    <property type="match status" value="1"/>
</dbReference>
<reference evidence="2" key="2">
    <citation type="submission" date="2025-08" db="UniProtKB">
        <authorList>
            <consortium name="Ensembl"/>
        </authorList>
    </citation>
    <scope>IDENTIFICATION</scope>
</reference>
<evidence type="ECO:0008006" key="4">
    <source>
        <dbReference type="Google" id="ProtNLM"/>
    </source>
</evidence>
<keyword evidence="3" id="KW-1185">Reference proteome</keyword>
<dbReference type="GO" id="GO:0006360">
    <property type="term" value="P:transcription by RNA polymerase I"/>
    <property type="evidence" value="ECO:0007669"/>
    <property type="project" value="InterPro"/>
</dbReference>
<evidence type="ECO:0000313" key="3">
    <source>
        <dbReference type="Proteomes" id="UP000694620"/>
    </source>
</evidence>
<dbReference type="PANTHER" id="PTHR15484:SF8">
    <property type="entry name" value="DNA-DIRECTED RNA POLYMERASE I SUBUNIT RPA34"/>
    <property type="match status" value="1"/>
</dbReference>
<dbReference type="Ensembl" id="ENSECRT00000034220.1">
    <property type="protein sequence ID" value="ENSECRP00000033492.1"/>
    <property type="gene ID" value="ENSECRG00000022663.1"/>
</dbReference>
<evidence type="ECO:0000313" key="2">
    <source>
        <dbReference type="Ensembl" id="ENSECRP00000033492.1"/>
    </source>
</evidence>
<name>A0A8C4TLF8_ERPCA</name>